<dbReference type="Pfam" id="PF10009">
    <property type="entry name" value="DUF2252"/>
    <property type="match status" value="1"/>
</dbReference>
<proteinExistence type="predicted"/>
<feature type="region of interest" description="Disordered" evidence="1">
    <location>
        <begin position="461"/>
        <end position="482"/>
    </location>
</feature>
<dbReference type="InterPro" id="IPR018721">
    <property type="entry name" value="DUF2252"/>
</dbReference>
<protein>
    <submittedName>
        <fullName evidence="2">DUF2252 domain-containing protein</fullName>
    </submittedName>
</protein>
<dbReference type="PANTHER" id="PTHR39441">
    <property type="entry name" value="DUF2252 DOMAIN-CONTAINING PROTEIN"/>
    <property type="match status" value="1"/>
</dbReference>
<accession>A0ABP3ECI9</accession>
<dbReference type="Proteomes" id="UP001500967">
    <property type="component" value="Unassembled WGS sequence"/>
</dbReference>
<organism evidence="2 3">
    <name type="scientific">Cryptosporangium japonicum</name>
    <dbReference type="NCBI Taxonomy" id="80872"/>
    <lineage>
        <taxon>Bacteria</taxon>
        <taxon>Bacillati</taxon>
        <taxon>Actinomycetota</taxon>
        <taxon>Actinomycetes</taxon>
        <taxon>Cryptosporangiales</taxon>
        <taxon>Cryptosporangiaceae</taxon>
        <taxon>Cryptosporangium</taxon>
    </lineage>
</organism>
<dbReference type="RefSeq" id="WP_344651069.1">
    <property type="nucleotide sequence ID" value="NZ_BAAAGX010000018.1"/>
</dbReference>
<gene>
    <name evidence="2" type="ORF">GCM10009539_47120</name>
</gene>
<evidence type="ECO:0000256" key="1">
    <source>
        <dbReference type="SAM" id="MobiDB-lite"/>
    </source>
</evidence>
<keyword evidence="3" id="KW-1185">Reference proteome</keyword>
<sequence length="482" mass="53008">MADSLEEPGEGATLGGLTVVSPVGYELGRNARSRVSRAAQAELADDGRNPLTLLAAADEQRLPDLLPLRYERMIASPFSFFRGAATVMAHDLALHPHSGLFVQAGGNAHLQNFGMSGTPDRRLVFDLNDFDETLEAPFEWDLKRLVSSVILAARANRFKNGEATTAAASAAAGYRDAMNDYATQRALEVWYDRIEVDDLVPLLKRGRSSVPTLQAVEKARSRDHLSAAAKLTERVNGGWRLREDPPLLTHVTDSSDEGMDEELVRRCIREYRQTLPADRRVLLDRYTFVDFARKVVGVGSVGSRCWVVLLAASPNDPLLLQIKEAGQSVLEWHLTPSPYRNAGQRVVEGQRLIQAAPDVLLGWFRDPAAGHDYYVRQLWDAKGSFDTSTFDAPGLAKYSRLCGRVLARAHARSGDPAAIAGYIGQNDRFDRSVVKFGQQYADRTETDYAVLVEAVKSGAMPAPRLPAPPRAEARPFNGSLRA</sequence>
<evidence type="ECO:0000313" key="2">
    <source>
        <dbReference type="EMBL" id="GAA0256435.1"/>
    </source>
</evidence>
<comment type="caution">
    <text evidence="2">The sequence shown here is derived from an EMBL/GenBank/DDBJ whole genome shotgun (WGS) entry which is preliminary data.</text>
</comment>
<reference evidence="3" key="1">
    <citation type="journal article" date="2019" name="Int. J. Syst. Evol. Microbiol.">
        <title>The Global Catalogue of Microorganisms (GCM) 10K type strain sequencing project: providing services to taxonomists for standard genome sequencing and annotation.</title>
        <authorList>
            <consortium name="The Broad Institute Genomics Platform"/>
            <consortium name="The Broad Institute Genome Sequencing Center for Infectious Disease"/>
            <person name="Wu L."/>
            <person name="Ma J."/>
        </authorList>
    </citation>
    <scope>NUCLEOTIDE SEQUENCE [LARGE SCALE GENOMIC DNA]</scope>
    <source>
        <strain evidence="3">JCM 10425</strain>
    </source>
</reference>
<evidence type="ECO:0000313" key="3">
    <source>
        <dbReference type="Proteomes" id="UP001500967"/>
    </source>
</evidence>
<name>A0ABP3ECI9_9ACTN</name>
<dbReference type="PANTHER" id="PTHR39441:SF1">
    <property type="entry name" value="DUF2252 DOMAIN-CONTAINING PROTEIN"/>
    <property type="match status" value="1"/>
</dbReference>
<dbReference type="EMBL" id="BAAAGX010000018">
    <property type="protein sequence ID" value="GAA0256435.1"/>
    <property type="molecule type" value="Genomic_DNA"/>
</dbReference>